<evidence type="ECO:0000313" key="2">
    <source>
        <dbReference type="EMBL" id="GJT25603.1"/>
    </source>
</evidence>
<dbReference type="SUPFAM" id="SSF56672">
    <property type="entry name" value="DNA/RNA polymerases"/>
    <property type="match status" value="1"/>
</dbReference>
<evidence type="ECO:0000313" key="3">
    <source>
        <dbReference type="Proteomes" id="UP001151760"/>
    </source>
</evidence>
<sequence>MNVVTLSNVKTVGSKHESLDVKTKGVYKNVEPKTIRNNFGSPIIKDWSSDDESDVDVIPKVETVRPSTKEIKYVKHCRETVEKETNVIFLDMKIMMVDLFPLEMVKVEFLVKNNVLFTDTECLVLSSDFKLPNESQVMLTVPRKDNIYSVNLKNVVPTKGLTCLFAKATIDDTILWHRRLVKLQKSVEPEQEYILIPFCTTNQLSSQGSKDCEDDVGLKPTEVDESVVLNRDDKVANDAGKKSNENLENKCDKNDQTLRDESVKLIVQERAVEINTNITNSVTAASSSVNAAQPMNDTSLPNDPLMPNLEDIGIFDDAYDDQDVGVETDFNNLDKHMIVSPIPSTRIHKDHPVSQIIRDLQPAPQTRRMTKQFEEHALIGPMDMKCVLYMGSLMKKFMFQTLGFDGSEFPDKFNRGTIDKTLFIKRVKSDILLVQVYVDDIIFGSTNKKLCTDFEKLMHKKFQMSSMGERTFFLGLQVSQQEDGIFIHQDKYVDEILKKFGFSNVKIATTPMDTSKPLLKDAEAADVDVHLYRSMIGSLMYLTASRPDIMFVVCACARFQVTPKVSHLQAVKRIFKYLKGQPKLGLWYPKDSPFDLEAYTDSDYAGASLDRKSTTGGCQFLGRRLVSWQCKKQTIVANSSTEAEYVAAANCCGQIEIFVRIKFDDGNTLWKEIEVNAAWPTITTVSVS</sequence>
<name>A0ABQ5CI46_9ASTR</name>
<reference evidence="2" key="2">
    <citation type="submission" date="2022-01" db="EMBL/GenBank/DDBJ databases">
        <authorList>
            <person name="Yamashiro T."/>
            <person name="Shiraishi A."/>
            <person name="Satake H."/>
            <person name="Nakayama K."/>
        </authorList>
    </citation>
    <scope>NUCLEOTIDE SEQUENCE</scope>
</reference>
<dbReference type="EMBL" id="BQNB010014225">
    <property type="protein sequence ID" value="GJT25603.1"/>
    <property type="molecule type" value="Genomic_DNA"/>
</dbReference>
<keyword evidence="3" id="KW-1185">Reference proteome</keyword>
<organism evidence="2 3">
    <name type="scientific">Tanacetum coccineum</name>
    <dbReference type="NCBI Taxonomy" id="301880"/>
    <lineage>
        <taxon>Eukaryota</taxon>
        <taxon>Viridiplantae</taxon>
        <taxon>Streptophyta</taxon>
        <taxon>Embryophyta</taxon>
        <taxon>Tracheophyta</taxon>
        <taxon>Spermatophyta</taxon>
        <taxon>Magnoliopsida</taxon>
        <taxon>eudicotyledons</taxon>
        <taxon>Gunneridae</taxon>
        <taxon>Pentapetalae</taxon>
        <taxon>asterids</taxon>
        <taxon>campanulids</taxon>
        <taxon>Asterales</taxon>
        <taxon>Asteraceae</taxon>
        <taxon>Asteroideae</taxon>
        <taxon>Anthemideae</taxon>
        <taxon>Anthemidinae</taxon>
        <taxon>Tanacetum</taxon>
    </lineage>
</organism>
<dbReference type="CDD" id="cd09272">
    <property type="entry name" value="RNase_HI_RT_Ty1"/>
    <property type="match status" value="1"/>
</dbReference>
<dbReference type="PANTHER" id="PTHR11439:SF495">
    <property type="entry name" value="REVERSE TRANSCRIPTASE, RNA-DEPENDENT DNA POLYMERASE-RELATED"/>
    <property type="match status" value="1"/>
</dbReference>
<dbReference type="InterPro" id="IPR013103">
    <property type="entry name" value="RVT_2"/>
</dbReference>
<proteinExistence type="predicted"/>
<dbReference type="Pfam" id="PF07727">
    <property type="entry name" value="RVT_2"/>
    <property type="match status" value="1"/>
</dbReference>
<feature type="domain" description="Reverse transcriptase Ty1/copia-type" evidence="1">
    <location>
        <begin position="412"/>
        <end position="512"/>
    </location>
</feature>
<protein>
    <submittedName>
        <fullName evidence="2">Ribonuclease H-like domain-containing protein</fullName>
    </submittedName>
</protein>
<reference evidence="2" key="1">
    <citation type="journal article" date="2022" name="Int. J. Mol. Sci.">
        <title>Draft Genome of Tanacetum Coccineum: Genomic Comparison of Closely Related Tanacetum-Family Plants.</title>
        <authorList>
            <person name="Yamashiro T."/>
            <person name="Shiraishi A."/>
            <person name="Nakayama K."/>
            <person name="Satake H."/>
        </authorList>
    </citation>
    <scope>NUCLEOTIDE SEQUENCE</scope>
</reference>
<accession>A0ABQ5CI46</accession>
<comment type="caution">
    <text evidence="2">The sequence shown here is derived from an EMBL/GenBank/DDBJ whole genome shotgun (WGS) entry which is preliminary data.</text>
</comment>
<dbReference type="InterPro" id="IPR043502">
    <property type="entry name" value="DNA/RNA_pol_sf"/>
</dbReference>
<gene>
    <name evidence="2" type="ORF">Tco_0895540</name>
</gene>
<dbReference type="Proteomes" id="UP001151760">
    <property type="component" value="Unassembled WGS sequence"/>
</dbReference>
<dbReference type="PANTHER" id="PTHR11439">
    <property type="entry name" value="GAG-POL-RELATED RETROTRANSPOSON"/>
    <property type="match status" value="1"/>
</dbReference>
<evidence type="ECO:0000259" key="1">
    <source>
        <dbReference type="Pfam" id="PF07727"/>
    </source>
</evidence>